<dbReference type="Pfam" id="PF00440">
    <property type="entry name" value="TetR_N"/>
    <property type="match status" value="1"/>
</dbReference>
<comment type="caution">
    <text evidence="6">The sequence shown here is derived from an EMBL/GenBank/DDBJ whole genome shotgun (WGS) entry which is preliminary data.</text>
</comment>
<dbReference type="PANTHER" id="PTHR47506:SF6">
    <property type="entry name" value="HTH-TYPE TRANSCRIPTIONAL REPRESSOR NEMR"/>
    <property type="match status" value="1"/>
</dbReference>
<keyword evidence="1" id="KW-0805">Transcription regulation</keyword>
<reference evidence="6 7" key="1">
    <citation type="submission" date="2016-03" db="EMBL/GenBank/DDBJ databases">
        <title>Draft Genome Assembly of Pseudomonas putida strain CBF10-2.</title>
        <authorList>
            <person name="Iyer R.S."/>
            <person name="Damania A."/>
        </authorList>
    </citation>
    <scope>NUCLEOTIDE SEQUENCE [LARGE SCALE GENOMIC DNA]</scope>
    <source>
        <strain evidence="6 7">CBF10-2</strain>
    </source>
</reference>
<feature type="DNA-binding region" description="H-T-H motif" evidence="4">
    <location>
        <begin position="29"/>
        <end position="48"/>
    </location>
</feature>
<evidence type="ECO:0000313" key="6">
    <source>
        <dbReference type="EMBL" id="OAI86192.1"/>
    </source>
</evidence>
<evidence type="ECO:0000256" key="4">
    <source>
        <dbReference type="PROSITE-ProRule" id="PRU00335"/>
    </source>
</evidence>
<dbReference type="PROSITE" id="PS50977">
    <property type="entry name" value="HTH_TETR_2"/>
    <property type="match status" value="1"/>
</dbReference>
<dbReference type="GO" id="GO:0003677">
    <property type="term" value="F:DNA binding"/>
    <property type="evidence" value="ECO:0007669"/>
    <property type="project" value="UniProtKB-UniRule"/>
</dbReference>
<accession>A0A177SCQ0</accession>
<dbReference type="RefSeq" id="WP_064304055.1">
    <property type="nucleotide sequence ID" value="NZ_LUCV01000040.1"/>
</dbReference>
<dbReference type="InterPro" id="IPR009057">
    <property type="entry name" value="Homeodomain-like_sf"/>
</dbReference>
<protein>
    <submittedName>
        <fullName evidence="6">TetR family transcriptional regulator</fullName>
    </submittedName>
</protein>
<evidence type="ECO:0000313" key="7">
    <source>
        <dbReference type="Proteomes" id="UP000077752"/>
    </source>
</evidence>
<gene>
    <name evidence="6" type="ORF">AYO28_00425</name>
</gene>
<feature type="domain" description="HTH tetR-type" evidence="5">
    <location>
        <begin position="6"/>
        <end position="66"/>
    </location>
</feature>
<dbReference type="SUPFAM" id="SSF46689">
    <property type="entry name" value="Homeodomain-like"/>
    <property type="match status" value="1"/>
</dbReference>
<sequence length="193" mass="21797">MSSRTNLTREDWIHAAQHVLVSSGVDAVRVDTLAKELKITRGSFYYHFKSRGELLEGILGNWRARATEDVILNLRNAHVSPLKRLQRLLELPSYGQTAKDAAAIELGIRAWARRDKQARQAIDEVDSHRLNYIEGLLIQAGAPADEAQDRAYLIYAYQISLSLLHGDDTQQQRLERSQRMAEWLLPQGAAVPA</sequence>
<evidence type="ECO:0000256" key="2">
    <source>
        <dbReference type="ARBA" id="ARBA00023125"/>
    </source>
</evidence>
<organism evidence="6 7">
    <name type="scientific">Pseudomonas putida</name>
    <name type="common">Arthrobacter siderocapsulatus</name>
    <dbReference type="NCBI Taxonomy" id="303"/>
    <lineage>
        <taxon>Bacteria</taxon>
        <taxon>Pseudomonadati</taxon>
        <taxon>Pseudomonadota</taxon>
        <taxon>Gammaproteobacteria</taxon>
        <taxon>Pseudomonadales</taxon>
        <taxon>Pseudomonadaceae</taxon>
        <taxon>Pseudomonas</taxon>
    </lineage>
</organism>
<dbReference type="AlphaFoldDB" id="A0A177SCQ0"/>
<dbReference type="Proteomes" id="UP000077752">
    <property type="component" value="Unassembled WGS sequence"/>
</dbReference>
<dbReference type="EMBL" id="LUCV01000040">
    <property type="protein sequence ID" value="OAI86192.1"/>
    <property type="molecule type" value="Genomic_DNA"/>
</dbReference>
<keyword evidence="2 4" id="KW-0238">DNA-binding</keyword>
<evidence type="ECO:0000256" key="1">
    <source>
        <dbReference type="ARBA" id="ARBA00023015"/>
    </source>
</evidence>
<dbReference type="InterPro" id="IPR001647">
    <property type="entry name" value="HTH_TetR"/>
</dbReference>
<evidence type="ECO:0000259" key="5">
    <source>
        <dbReference type="PROSITE" id="PS50977"/>
    </source>
</evidence>
<evidence type="ECO:0000256" key="3">
    <source>
        <dbReference type="ARBA" id="ARBA00023163"/>
    </source>
</evidence>
<dbReference type="PANTHER" id="PTHR47506">
    <property type="entry name" value="TRANSCRIPTIONAL REGULATORY PROTEIN"/>
    <property type="match status" value="1"/>
</dbReference>
<name>A0A177SCQ0_PSEPU</name>
<keyword evidence="3" id="KW-0804">Transcription</keyword>
<proteinExistence type="predicted"/>
<dbReference type="Gene3D" id="1.10.357.10">
    <property type="entry name" value="Tetracycline Repressor, domain 2"/>
    <property type="match status" value="1"/>
</dbReference>
<dbReference type="PRINTS" id="PR00455">
    <property type="entry name" value="HTHTETR"/>
</dbReference>